<feature type="compositionally biased region" description="Polar residues" evidence="1">
    <location>
        <begin position="240"/>
        <end position="267"/>
    </location>
</feature>
<feature type="compositionally biased region" description="Polar residues" evidence="1">
    <location>
        <begin position="339"/>
        <end position="350"/>
    </location>
</feature>
<dbReference type="OrthoDB" id="5418203at2759"/>
<dbReference type="Gene3D" id="3.30.1370.50">
    <property type="entry name" value="R3H-like domain"/>
    <property type="match status" value="1"/>
</dbReference>
<dbReference type="PANTHER" id="PTHR21678">
    <property type="entry name" value="GROWTH INHIBITION AND DIFFERENTIATION RELATED PROTEIN 88"/>
    <property type="match status" value="1"/>
</dbReference>
<organism evidence="3 4">
    <name type="scientific">Laodelphax striatellus</name>
    <name type="common">Small brown planthopper</name>
    <name type="synonym">Delphax striatella</name>
    <dbReference type="NCBI Taxonomy" id="195883"/>
    <lineage>
        <taxon>Eukaryota</taxon>
        <taxon>Metazoa</taxon>
        <taxon>Ecdysozoa</taxon>
        <taxon>Arthropoda</taxon>
        <taxon>Hexapoda</taxon>
        <taxon>Insecta</taxon>
        <taxon>Pterygota</taxon>
        <taxon>Neoptera</taxon>
        <taxon>Paraneoptera</taxon>
        <taxon>Hemiptera</taxon>
        <taxon>Auchenorrhyncha</taxon>
        <taxon>Fulgoroidea</taxon>
        <taxon>Delphacidae</taxon>
        <taxon>Criomorphinae</taxon>
        <taxon>Laodelphax</taxon>
    </lineage>
</organism>
<dbReference type="AlphaFoldDB" id="A0A482WKU7"/>
<dbReference type="STRING" id="195883.A0A482WKU7"/>
<feature type="region of interest" description="Disordered" evidence="1">
    <location>
        <begin position="337"/>
        <end position="510"/>
    </location>
</feature>
<gene>
    <name evidence="3" type="ORF">LSTR_LSTR003567</name>
</gene>
<accession>A0A482WKU7</accession>
<dbReference type="SMART" id="SM00393">
    <property type="entry name" value="R3H"/>
    <property type="match status" value="1"/>
</dbReference>
<name>A0A482WKU7_LAOST</name>
<dbReference type="Gene3D" id="3.30.70.330">
    <property type="match status" value="1"/>
</dbReference>
<comment type="caution">
    <text evidence="3">The sequence shown here is derived from an EMBL/GenBank/DDBJ whole genome shotgun (WGS) entry which is preliminary data.</text>
</comment>
<feature type="compositionally biased region" description="Polar residues" evidence="1">
    <location>
        <begin position="452"/>
        <end position="477"/>
    </location>
</feature>
<dbReference type="PROSITE" id="PS51061">
    <property type="entry name" value="R3H"/>
    <property type="match status" value="1"/>
</dbReference>
<evidence type="ECO:0000256" key="1">
    <source>
        <dbReference type="SAM" id="MobiDB-lite"/>
    </source>
</evidence>
<dbReference type="Proteomes" id="UP000291343">
    <property type="component" value="Unassembled WGS sequence"/>
</dbReference>
<evidence type="ECO:0000313" key="3">
    <source>
        <dbReference type="EMBL" id="RZF34157.1"/>
    </source>
</evidence>
<protein>
    <recommendedName>
        <fullName evidence="2">R3H domain-containing protein</fullName>
    </recommendedName>
</protein>
<dbReference type="EMBL" id="QKKF02032524">
    <property type="protein sequence ID" value="RZF34157.1"/>
    <property type="molecule type" value="Genomic_DNA"/>
</dbReference>
<feature type="compositionally biased region" description="Polar residues" evidence="1">
    <location>
        <begin position="568"/>
        <end position="584"/>
    </location>
</feature>
<dbReference type="InParanoid" id="A0A482WKU7"/>
<keyword evidence="4" id="KW-1185">Reference proteome</keyword>
<dbReference type="InterPro" id="IPR001374">
    <property type="entry name" value="R3H_dom"/>
</dbReference>
<dbReference type="Pfam" id="PF01424">
    <property type="entry name" value="R3H"/>
    <property type="match status" value="1"/>
</dbReference>
<dbReference type="PANTHER" id="PTHR21678:SF0">
    <property type="entry name" value="C3H1-TYPE DOMAIN-CONTAINING PROTEIN"/>
    <property type="match status" value="1"/>
</dbReference>
<dbReference type="GO" id="GO:0003676">
    <property type="term" value="F:nucleic acid binding"/>
    <property type="evidence" value="ECO:0007669"/>
    <property type="project" value="UniProtKB-UniRule"/>
</dbReference>
<evidence type="ECO:0000313" key="4">
    <source>
        <dbReference type="Proteomes" id="UP000291343"/>
    </source>
</evidence>
<feature type="compositionally biased region" description="Polar residues" evidence="1">
    <location>
        <begin position="293"/>
        <end position="316"/>
    </location>
</feature>
<dbReference type="InterPro" id="IPR039884">
    <property type="entry name" value="R3HC1/R3HCL"/>
</dbReference>
<feature type="region of interest" description="Disordered" evidence="1">
    <location>
        <begin position="160"/>
        <end position="274"/>
    </location>
</feature>
<dbReference type="InterPro" id="IPR012677">
    <property type="entry name" value="Nucleotide-bd_a/b_plait_sf"/>
</dbReference>
<feature type="domain" description="R3H" evidence="2">
    <location>
        <begin position="20"/>
        <end position="89"/>
    </location>
</feature>
<feature type="compositionally biased region" description="Basic and acidic residues" evidence="1">
    <location>
        <begin position="211"/>
        <end position="223"/>
    </location>
</feature>
<feature type="compositionally biased region" description="Basic and acidic residues" evidence="1">
    <location>
        <begin position="174"/>
        <end position="190"/>
    </location>
</feature>
<feature type="compositionally biased region" description="Polar residues" evidence="1">
    <location>
        <begin position="362"/>
        <end position="378"/>
    </location>
</feature>
<feature type="region of interest" description="Disordered" evidence="1">
    <location>
        <begin position="291"/>
        <end position="316"/>
    </location>
</feature>
<feature type="compositionally biased region" description="Polar residues" evidence="1">
    <location>
        <begin position="387"/>
        <end position="435"/>
    </location>
</feature>
<sequence>LHSVKLDFNTEVNDLSLEDDSFLEVVREDIKQFLSASEDVKRVLLFPPLNSRRRFLIHNFIQENFKKHNLRTFSVGQNSQRRTAVCHASIIIEGKLADTCAKEQCAIVGSSRCSDGKMAATVVPTNQSGGRSRPARVAPSLNLYQPPAVRAAELKQTQSAACVAASPGSRASARPRDNSKDDRRNKRPDQQRYVPRPLRSESGSSAAAGAHKSETSTDGRRVSTEAPSKSTTRTRHSEIGTASSRVLSIRTTNPTKDPQEISGTVDGNCTKRDKVSEKVCSRPILIRKRYSAPVQSANSSGENSVDGLNSSQKYENNLPSLTQQNSVEYPIDSFHKTENTLQSSESSIGGLNSPKKCDNNHDSLSQENSDEGLNSPQKIENDHRLSSQENSTEEFNNLSEKTVSNHSLSFQENSVDGFNSSQKSENNHSSPNHTLKLSGVENGFKHDETSKDSSIISQVSLETGDSCSNFGTDTNSMTEDHSNQLRLSNGIDSSGEFESETLSTNQDSDATEIDGDRMEIDNSVQCEQVVPNLNTDNQIHSQVCPEIKNSCELREVSSQVIKTECLSSSLGKNPDESSSFSDGNPCSDDKPADKALLQEVQTAKRIRTEEIDDWETLYDDDSALVDPGIIEELGESVGKVKITAASSDYRSYQSVEERSNNGECILEIYGFPAEFKTRDLMTAFAGYRNKAGFNIKWVDDTHALAVFNSPLVADEVLMCDLPFVKTRPLRLGLPESRAKARNLVLPPAVRPKTCPALAKRLVSGALGLRLQTDKKAREHEKLLLKEARDQKRLTAKLREAAWEGTLTSNMQS</sequence>
<feature type="non-terminal residue" evidence="3">
    <location>
        <position position="1"/>
    </location>
</feature>
<dbReference type="SUPFAM" id="SSF82708">
    <property type="entry name" value="R3H domain"/>
    <property type="match status" value="1"/>
</dbReference>
<proteinExistence type="predicted"/>
<feature type="compositionally biased region" description="Low complexity" evidence="1">
    <location>
        <begin position="200"/>
        <end position="210"/>
    </location>
</feature>
<reference evidence="3 4" key="1">
    <citation type="journal article" date="2017" name="Gigascience">
        <title>Genome sequence of the small brown planthopper, Laodelphax striatellus.</title>
        <authorList>
            <person name="Zhu J."/>
            <person name="Jiang F."/>
            <person name="Wang X."/>
            <person name="Yang P."/>
            <person name="Bao Y."/>
            <person name="Zhao W."/>
            <person name="Wang W."/>
            <person name="Lu H."/>
            <person name="Wang Q."/>
            <person name="Cui N."/>
            <person name="Li J."/>
            <person name="Chen X."/>
            <person name="Luo L."/>
            <person name="Yu J."/>
            <person name="Kang L."/>
            <person name="Cui F."/>
        </authorList>
    </citation>
    <scope>NUCLEOTIDE SEQUENCE [LARGE SCALE GENOMIC DNA]</scope>
    <source>
        <strain evidence="3">Lst14</strain>
    </source>
</reference>
<dbReference type="FunCoup" id="A0A482WKU7">
    <property type="interactions" value="665"/>
</dbReference>
<feature type="region of interest" description="Disordered" evidence="1">
    <location>
        <begin position="568"/>
        <end position="591"/>
    </location>
</feature>
<dbReference type="InterPro" id="IPR036867">
    <property type="entry name" value="R3H_dom_sf"/>
</dbReference>
<evidence type="ECO:0000259" key="2">
    <source>
        <dbReference type="PROSITE" id="PS51061"/>
    </source>
</evidence>